<dbReference type="Proteomes" id="UP000092600">
    <property type="component" value="Unassembled WGS sequence"/>
</dbReference>
<proteinExistence type="predicted"/>
<evidence type="ECO:0000313" key="2">
    <source>
        <dbReference type="Proteomes" id="UP000092600"/>
    </source>
</evidence>
<dbReference type="EMBL" id="LSRQ01003577">
    <property type="protein sequence ID" value="OAY71191.1"/>
    <property type="molecule type" value="Genomic_DNA"/>
</dbReference>
<dbReference type="AlphaFoldDB" id="A0A199V2R8"/>
<accession>A0A199V2R8</accession>
<protein>
    <submittedName>
        <fullName evidence="1">Uncharacterized protein</fullName>
    </submittedName>
</protein>
<gene>
    <name evidence="1" type="ORF">ACMD2_25887</name>
</gene>
<comment type="caution">
    <text evidence="1">The sequence shown here is derived from an EMBL/GenBank/DDBJ whole genome shotgun (WGS) entry which is preliminary data.</text>
</comment>
<reference evidence="1 2" key="1">
    <citation type="journal article" date="2016" name="DNA Res.">
        <title>The draft genome of MD-2 pineapple using hybrid error correction of long reads.</title>
        <authorList>
            <person name="Redwan R.M."/>
            <person name="Saidin A."/>
            <person name="Kumar S.V."/>
        </authorList>
    </citation>
    <scope>NUCLEOTIDE SEQUENCE [LARGE SCALE GENOMIC DNA]</scope>
    <source>
        <strain evidence="2">cv. MD2</strain>
        <tissue evidence="1">Leaf</tissue>
    </source>
</reference>
<evidence type="ECO:0000313" key="1">
    <source>
        <dbReference type="EMBL" id="OAY71191.1"/>
    </source>
</evidence>
<organism evidence="1 2">
    <name type="scientific">Ananas comosus</name>
    <name type="common">Pineapple</name>
    <name type="synonym">Ananas ananas</name>
    <dbReference type="NCBI Taxonomy" id="4615"/>
    <lineage>
        <taxon>Eukaryota</taxon>
        <taxon>Viridiplantae</taxon>
        <taxon>Streptophyta</taxon>
        <taxon>Embryophyta</taxon>
        <taxon>Tracheophyta</taxon>
        <taxon>Spermatophyta</taxon>
        <taxon>Magnoliopsida</taxon>
        <taxon>Liliopsida</taxon>
        <taxon>Poales</taxon>
        <taxon>Bromeliaceae</taxon>
        <taxon>Bromelioideae</taxon>
        <taxon>Ananas</taxon>
    </lineage>
</organism>
<name>A0A199V2R8_ANACO</name>
<sequence length="66" mass="7608">MHFPLSATSVSDGPEKTERRTINIVFSWQEKSSTHQRILKPAMQCSAWRDGMKHISKLIYDEITTS</sequence>